<gene>
    <name evidence="7" type="ORF">NQ315_011592</name>
</gene>
<dbReference type="PROSITE" id="PS51257">
    <property type="entry name" value="PROKAR_LIPOPROTEIN"/>
    <property type="match status" value="1"/>
</dbReference>
<dbReference type="GO" id="GO:0006508">
    <property type="term" value="P:proteolysis"/>
    <property type="evidence" value="ECO:0007669"/>
    <property type="project" value="UniProtKB-KW"/>
</dbReference>
<name>A0AAV8VVG8_9CUCU</name>
<dbReference type="InterPro" id="IPR043504">
    <property type="entry name" value="Peptidase_S1_PA_chymotrypsin"/>
</dbReference>
<accession>A0AAV8VVG8</accession>
<dbReference type="EMBL" id="JANEYG010000028">
    <property type="protein sequence ID" value="KAJ8918135.1"/>
    <property type="molecule type" value="Genomic_DNA"/>
</dbReference>
<comment type="caution">
    <text evidence="7">The sequence shown here is derived from an EMBL/GenBank/DDBJ whole genome shotgun (WGS) entry which is preliminary data.</text>
</comment>
<feature type="signal peptide" evidence="5">
    <location>
        <begin position="1"/>
        <end position="19"/>
    </location>
</feature>
<evidence type="ECO:0000256" key="2">
    <source>
        <dbReference type="ARBA" id="ARBA00022801"/>
    </source>
</evidence>
<dbReference type="Gene3D" id="2.40.10.10">
    <property type="entry name" value="Trypsin-like serine proteases"/>
    <property type="match status" value="1"/>
</dbReference>
<dbReference type="PANTHER" id="PTHR24276">
    <property type="entry name" value="POLYSERASE-RELATED"/>
    <property type="match status" value="1"/>
</dbReference>
<dbReference type="InterPro" id="IPR050430">
    <property type="entry name" value="Peptidase_S1"/>
</dbReference>
<reference evidence="7 8" key="1">
    <citation type="journal article" date="2023" name="Insect Mol. Biol.">
        <title>Genome sequencing provides insights into the evolution of gene families encoding plant cell wall-degrading enzymes in longhorned beetles.</title>
        <authorList>
            <person name="Shin N.R."/>
            <person name="Okamura Y."/>
            <person name="Kirsch R."/>
            <person name="Pauchet Y."/>
        </authorList>
    </citation>
    <scope>NUCLEOTIDE SEQUENCE [LARGE SCALE GENOMIC DNA]</scope>
    <source>
        <strain evidence="7">EAD_L_NR</strain>
    </source>
</reference>
<dbReference type="PANTHER" id="PTHR24276:SF98">
    <property type="entry name" value="FI18310P1-RELATED"/>
    <property type="match status" value="1"/>
</dbReference>
<sequence length="67" mass="7377">MYFWSRFFFPIGILGACTGDSGGPLVIGKVQVGVMSFISSHGCESGYPTGYSRVSYYRDWINRNAGL</sequence>
<keyword evidence="1" id="KW-0645">Protease</keyword>
<evidence type="ECO:0000313" key="7">
    <source>
        <dbReference type="EMBL" id="KAJ8918135.1"/>
    </source>
</evidence>
<protein>
    <recommendedName>
        <fullName evidence="6">Peptidase S1 domain-containing protein</fullName>
    </recommendedName>
</protein>
<dbReference type="AlphaFoldDB" id="A0AAV8VVG8"/>
<evidence type="ECO:0000259" key="6">
    <source>
        <dbReference type="Pfam" id="PF00089"/>
    </source>
</evidence>
<keyword evidence="2" id="KW-0378">Hydrolase</keyword>
<dbReference type="InterPro" id="IPR001254">
    <property type="entry name" value="Trypsin_dom"/>
</dbReference>
<keyword evidence="5" id="KW-0732">Signal</keyword>
<feature type="domain" description="Peptidase S1" evidence="6">
    <location>
        <begin position="15"/>
        <end position="61"/>
    </location>
</feature>
<dbReference type="GO" id="GO:0004252">
    <property type="term" value="F:serine-type endopeptidase activity"/>
    <property type="evidence" value="ECO:0007669"/>
    <property type="project" value="InterPro"/>
</dbReference>
<evidence type="ECO:0000256" key="5">
    <source>
        <dbReference type="SAM" id="SignalP"/>
    </source>
</evidence>
<organism evidence="7 8">
    <name type="scientific">Exocentrus adspersus</name>
    <dbReference type="NCBI Taxonomy" id="1586481"/>
    <lineage>
        <taxon>Eukaryota</taxon>
        <taxon>Metazoa</taxon>
        <taxon>Ecdysozoa</taxon>
        <taxon>Arthropoda</taxon>
        <taxon>Hexapoda</taxon>
        <taxon>Insecta</taxon>
        <taxon>Pterygota</taxon>
        <taxon>Neoptera</taxon>
        <taxon>Endopterygota</taxon>
        <taxon>Coleoptera</taxon>
        <taxon>Polyphaga</taxon>
        <taxon>Cucujiformia</taxon>
        <taxon>Chrysomeloidea</taxon>
        <taxon>Cerambycidae</taxon>
        <taxon>Lamiinae</taxon>
        <taxon>Acanthocinini</taxon>
        <taxon>Exocentrus</taxon>
    </lineage>
</organism>
<evidence type="ECO:0000256" key="3">
    <source>
        <dbReference type="ARBA" id="ARBA00022825"/>
    </source>
</evidence>
<keyword evidence="3" id="KW-0720">Serine protease</keyword>
<dbReference type="Proteomes" id="UP001159042">
    <property type="component" value="Unassembled WGS sequence"/>
</dbReference>
<evidence type="ECO:0000256" key="1">
    <source>
        <dbReference type="ARBA" id="ARBA00022670"/>
    </source>
</evidence>
<keyword evidence="4" id="KW-1015">Disulfide bond</keyword>
<dbReference type="SUPFAM" id="SSF50494">
    <property type="entry name" value="Trypsin-like serine proteases"/>
    <property type="match status" value="1"/>
</dbReference>
<evidence type="ECO:0000313" key="8">
    <source>
        <dbReference type="Proteomes" id="UP001159042"/>
    </source>
</evidence>
<feature type="chain" id="PRO_5043742847" description="Peptidase S1 domain-containing protein" evidence="5">
    <location>
        <begin position="20"/>
        <end position="67"/>
    </location>
</feature>
<evidence type="ECO:0000256" key="4">
    <source>
        <dbReference type="ARBA" id="ARBA00023157"/>
    </source>
</evidence>
<dbReference type="InterPro" id="IPR009003">
    <property type="entry name" value="Peptidase_S1_PA"/>
</dbReference>
<keyword evidence="8" id="KW-1185">Reference proteome</keyword>
<dbReference type="Pfam" id="PF00089">
    <property type="entry name" value="Trypsin"/>
    <property type="match status" value="1"/>
</dbReference>
<proteinExistence type="predicted"/>